<dbReference type="EC" id="3.1.1.4" evidence="5"/>
<evidence type="ECO:0000256" key="13">
    <source>
        <dbReference type="ARBA" id="ARBA00023145"/>
    </source>
</evidence>
<dbReference type="FunFam" id="1.20.90.10:FF:000002">
    <property type="entry name" value="Phospholipase A2 group III"/>
    <property type="match status" value="1"/>
</dbReference>
<dbReference type="PROSITE" id="PS00118">
    <property type="entry name" value="PA2_HIS"/>
    <property type="match status" value="1"/>
</dbReference>
<reference evidence="18 19" key="1">
    <citation type="submission" date="2013-11" db="EMBL/GenBank/DDBJ databases">
        <title>Genome sequencing of Stegodyphus mimosarum.</title>
        <authorList>
            <person name="Bechsgaard J."/>
        </authorList>
    </citation>
    <scope>NUCLEOTIDE SEQUENCE [LARGE SCALE GENOMIC DNA]</scope>
</reference>
<dbReference type="GO" id="GO:0046872">
    <property type="term" value="F:metal ion binding"/>
    <property type="evidence" value="ECO:0007669"/>
    <property type="project" value="UniProtKB-KW"/>
</dbReference>
<keyword evidence="9" id="KW-0378">Hydrolase</keyword>
<gene>
    <name evidence="18" type="ORF">X975_23719</name>
</gene>
<dbReference type="Pfam" id="PF05826">
    <property type="entry name" value="Phospholip_A2_2"/>
    <property type="match status" value="1"/>
</dbReference>
<dbReference type="SUPFAM" id="SSF48619">
    <property type="entry name" value="Phospholipase A2, PLA2"/>
    <property type="match status" value="1"/>
</dbReference>
<dbReference type="GO" id="GO:0006644">
    <property type="term" value="P:phospholipid metabolic process"/>
    <property type="evidence" value="ECO:0007669"/>
    <property type="project" value="InterPro"/>
</dbReference>
<comment type="subcellular location">
    <subcellularLocation>
        <location evidence="3">Secreted</location>
    </subcellularLocation>
</comment>
<evidence type="ECO:0000256" key="12">
    <source>
        <dbReference type="ARBA" id="ARBA00023098"/>
    </source>
</evidence>
<name>A0A087UYP0_STEMI</name>
<feature type="signal peptide" evidence="16">
    <location>
        <begin position="1"/>
        <end position="16"/>
    </location>
</feature>
<keyword evidence="12" id="KW-0443">Lipid metabolism</keyword>
<dbReference type="EMBL" id="KK122319">
    <property type="protein sequence ID" value="KFM82479.1"/>
    <property type="molecule type" value="Genomic_DNA"/>
</dbReference>
<evidence type="ECO:0000256" key="14">
    <source>
        <dbReference type="ARBA" id="ARBA00023157"/>
    </source>
</evidence>
<evidence type="ECO:0000256" key="16">
    <source>
        <dbReference type="SAM" id="SignalP"/>
    </source>
</evidence>
<evidence type="ECO:0000256" key="1">
    <source>
        <dbReference type="ARBA" id="ARBA00001604"/>
    </source>
</evidence>
<evidence type="ECO:0000256" key="15">
    <source>
        <dbReference type="ARBA" id="ARBA00029903"/>
    </source>
</evidence>
<dbReference type="STRING" id="407821.A0A087UYP0"/>
<evidence type="ECO:0000256" key="9">
    <source>
        <dbReference type="ARBA" id="ARBA00022801"/>
    </source>
</evidence>
<keyword evidence="10" id="KW-0106">Calcium</keyword>
<feature type="chain" id="PRO_5001831014" description="Phospholipase A2" evidence="16">
    <location>
        <begin position="17"/>
        <end position="288"/>
    </location>
</feature>
<comment type="catalytic activity">
    <reaction evidence="1">
        <text>a 1,2-diacyl-sn-glycero-3-phosphocholine + H2O = a 1-acyl-sn-glycero-3-phosphocholine + a fatty acid + H(+)</text>
        <dbReference type="Rhea" id="RHEA:15801"/>
        <dbReference type="ChEBI" id="CHEBI:15377"/>
        <dbReference type="ChEBI" id="CHEBI:15378"/>
        <dbReference type="ChEBI" id="CHEBI:28868"/>
        <dbReference type="ChEBI" id="CHEBI:57643"/>
        <dbReference type="ChEBI" id="CHEBI:58168"/>
        <dbReference type="EC" id="3.1.1.4"/>
    </reaction>
</comment>
<dbReference type="AlphaFoldDB" id="A0A087UYP0"/>
<comment type="cofactor">
    <cofactor evidence="2">
        <name>Ca(2+)</name>
        <dbReference type="ChEBI" id="CHEBI:29108"/>
    </cofactor>
</comment>
<evidence type="ECO:0000256" key="6">
    <source>
        <dbReference type="ARBA" id="ARBA00021721"/>
    </source>
</evidence>
<keyword evidence="16" id="KW-0732">Signal</keyword>
<dbReference type="Gene3D" id="1.20.90.10">
    <property type="entry name" value="Phospholipase A2 domain"/>
    <property type="match status" value="1"/>
</dbReference>
<evidence type="ECO:0000259" key="17">
    <source>
        <dbReference type="Pfam" id="PF05826"/>
    </source>
</evidence>
<feature type="domain" description="Phospholipase A2-like central" evidence="17">
    <location>
        <begin position="149"/>
        <end position="242"/>
    </location>
</feature>
<evidence type="ECO:0000256" key="10">
    <source>
        <dbReference type="ARBA" id="ARBA00022837"/>
    </source>
</evidence>
<evidence type="ECO:0000256" key="11">
    <source>
        <dbReference type="ARBA" id="ARBA00022963"/>
    </source>
</evidence>
<protein>
    <recommendedName>
        <fullName evidence="6">Phospholipase A2</fullName>
        <ecNumber evidence="5">3.1.1.4</ecNumber>
    </recommendedName>
    <alternativeName>
        <fullName evidence="15">Phosphatidylcholine 2-acylhydrolase</fullName>
    </alternativeName>
</protein>
<organism evidence="18 19">
    <name type="scientific">Stegodyphus mimosarum</name>
    <name type="common">African social velvet spider</name>
    <dbReference type="NCBI Taxonomy" id="407821"/>
    <lineage>
        <taxon>Eukaryota</taxon>
        <taxon>Metazoa</taxon>
        <taxon>Ecdysozoa</taxon>
        <taxon>Arthropoda</taxon>
        <taxon>Chelicerata</taxon>
        <taxon>Arachnida</taxon>
        <taxon>Araneae</taxon>
        <taxon>Araneomorphae</taxon>
        <taxon>Entelegynae</taxon>
        <taxon>Eresoidea</taxon>
        <taxon>Eresidae</taxon>
        <taxon>Stegodyphus</taxon>
    </lineage>
</organism>
<keyword evidence="7" id="KW-0964">Secreted</keyword>
<evidence type="ECO:0000256" key="7">
    <source>
        <dbReference type="ARBA" id="ARBA00022525"/>
    </source>
</evidence>
<dbReference type="InterPro" id="IPR033113">
    <property type="entry name" value="PLA2_histidine"/>
</dbReference>
<dbReference type="OrthoDB" id="6427402at2759"/>
<evidence type="ECO:0000313" key="18">
    <source>
        <dbReference type="EMBL" id="KFM82479.1"/>
    </source>
</evidence>
<evidence type="ECO:0000256" key="2">
    <source>
        <dbReference type="ARBA" id="ARBA00001913"/>
    </source>
</evidence>
<keyword evidence="19" id="KW-1185">Reference proteome</keyword>
<dbReference type="PANTHER" id="PTHR12253">
    <property type="entry name" value="RH14732P"/>
    <property type="match status" value="1"/>
</dbReference>
<proteinExistence type="inferred from homology"/>
<dbReference type="GO" id="GO:0016042">
    <property type="term" value="P:lipid catabolic process"/>
    <property type="evidence" value="ECO:0007669"/>
    <property type="project" value="UniProtKB-KW"/>
</dbReference>
<keyword evidence="14" id="KW-1015">Disulfide bond</keyword>
<evidence type="ECO:0000256" key="4">
    <source>
        <dbReference type="ARBA" id="ARBA00009659"/>
    </source>
</evidence>
<dbReference type="GO" id="GO:0005576">
    <property type="term" value="C:extracellular region"/>
    <property type="evidence" value="ECO:0007669"/>
    <property type="project" value="UniProtKB-SubCell"/>
</dbReference>
<keyword evidence="8" id="KW-0479">Metal-binding</keyword>
<evidence type="ECO:0000256" key="8">
    <source>
        <dbReference type="ARBA" id="ARBA00022723"/>
    </source>
</evidence>
<dbReference type="GO" id="GO:0050482">
    <property type="term" value="P:arachidonate secretion"/>
    <property type="evidence" value="ECO:0007669"/>
    <property type="project" value="InterPro"/>
</dbReference>
<sequence>MRFLILLCSMAAFIYAQDLETKMLFLQKPSDDADDVLLIVTWSKNPQQEMPKVTNCEIYSDEEVVKRIVKEAGENTVSKPSMQEMIDLIEDCTELLRRKGKGTARTEFYGLEYFSESNRRRRSNEVESRVSEETLNRWKSEPHDSNLVFPGTKWCGAGDKAQSYDDLGEQEGVDKCCRAHDLCDDMLRAGEKKDNIINDSSFTKLNCTCDNEFYDCLLKDDSKTAITIGNTYFNVLRRECYMLNYPLTGKCLKYKTFLNIICSEWERNTNAPMVYEWVDARWFPLFGN</sequence>
<evidence type="ECO:0000256" key="3">
    <source>
        <dbReference type="ARBA" id="ARBA00004613"/>
    </source>
</evidence>
<dbReference type="InterPro" id="IPR016090">
    <property type="entry name" value="PLA2-like_dom"/>
</dbReference>
<evidence type="ECO:0000256" key="5">
    <source>
        <dbReference type="ARBA" id="ARBA00013278"/>
    </source>
</evidence>
<accession>A0A087UYP0</accession>
<keyword evidence="13" id="KW-0865">Zymogen</keyword>
<dbReference type="GO" id="GO:0004623">
    <property type="term" value="F:phospholipase A2 activity"/>
    <property type="evidence" value="ECO:0007669"/>
    <property type="project" value="UniProtKB-EC"/>
</dbReference>
<dbReference type="InterPro" id="IPR036444">
    <property type="entry name" value="PLipase_A2_dom_sf"/>
</dbReference>
<comment type="similarity">
    <text evidence="4">Belongs to the phospholipase A2 family. Group III subfamily.</text>
</comment>
<keyword evidence="11" id="KW-0442">Lipid degradation</keyword>
<evidence type="ECO:0000313" key="19">
    <source>
        <dbReference type="Proteomes" id="UP000054359"/>
    </source>
</evidence>
<dbReference type="Proteomes" id="UP000054359">
    <property type="component" value="Unassembled WGS sequence"/>
</dbReference>
<feature type="non-terminal residue" evidence="18">
    <location>
        <position position="288"/>
    </location>
</feature>